<feature type="domain" description="Endonuclease/exonuclease/phosphatase" evidence="2">
    <location>
        <begin position="39"/>
        <end position="146"/>
    </location>
</feature>
<dbReference type="AlphaFoldDB" id="A0A0H5RG39"/>
<dbReference type="SUPFAM" id="SSF56219">
    <property type="entry name" value="DNase I-like"/>
    <property type="match status" value="1"/>
</dbReference>
<dbReference type="Gene3D" id="3.60.10.10">
    <property type="entry name" value="Endonuclease/exonuclease/phosphatase"/>
    <property type="match status" value="1"/>
</dbReference>
<sequence>MFRFKCVVMATGSYSILHCWLSLDFIGPPNLSLEAFEFELRSLSTCLLQAADDFPNRVLAVLGDFNAHLGPITGDRISDARSSAVLDFANDTNLRLLNSSRSRSDDRWTWIHRDTRSAVDLALVRGTVHAAIAVAPPPTPTGHDHNSGARSPAGERPRTMELGKWSAGWGKQTHC</sequence>
<dbReference type="EMBL" id="HACM01012080">
    <property type="protein sequence ID" value="CRZ12522.1"/>
    <property type="molecule type" value="Transcribed_RNA"/>
</dbReference>
<dbReference type="Pfam" id="PF14529">
    <property type="entry name" value="Exo_endo_phos_2"/>
    <property type="match status" value="1"/>
</dbReference>
<organism evidence="3">
    <name type="scientific">Spongospora subterranea</name>
    <dbReference type="NCBI Taxonomy" id="70186"/>
    <lineage>
        <taxon>Eukaryota</taxon>
        <taxon>Sar</taxon>
        <taxon>Rhizaria</taxon>
        <taxon>Endomyxa</taxon>
        <taxon>Phytomyxea</taxon>
        <taxon>Plasmodiophorida</taxon>
        <taxon>Plasmodiophoridae</taxon>
        <taxon>Spongospora</taxon>
    </lineage>
</organism>
<feature type="region of interest" description="Disordered" evidence="1">
    <location>
        <begin position="134"/>
        <end position="175"/>
    </location>
</feature>
<proteinExistence type="predicted"/>
<evidence type="ECO:0000313" key="3">
    <source>
        <dbReference type="EMBL" id="CRZ12522.1"/>
    </source>
</evidence>
<accession>A0A0H5RG39</accession>
<reference evidence="3" key="1">
    <citation type="submission" date="2015-04" db="EMBL/GenBank/DDBJ databases">
        <title>The genome sequence of the plant pathogenic Rhizarian Plasmodiophora brassicae reveals insights in its biotrophic life cycle and the origin of chitin synthesis.</title>
        <authorList>
            <person name="Schwelm A."/>
            <person name="Fogelqvist J."/>
            <person name="Knaust A."/>
            <person name="Julke S."/>
            <person name="Lilja T."/>
            <person name="Dhandapani V."/>
            <person name="Bonilla-Rosso G."/>
            <person name="Karlsson M."/>
            <person name="Shevchenko A."/>
            <person name="Choi S.R."/>
            <person name="Kim H.G."/>
            <person name="Park J.Y."/>
            <person name="Lim Y.P."/>
            <person name="Ludwig-Muller J."/>
            <person name="Dixelius C."/>
        </authorList>
    </citation>
    <scope>NUCLEOTIDE SEQUENCE</scope>
    <source>
        <tissue evidence="3">Potato root galls</tissue>
    </source>
</reference>
<evidence type="ECO:0000256" key="1">
    <source>
        <dbReference type="SAM" id="MobiDB-lite"/>
    </source>
</evidence>
<name>A0A0H5RG39_9EUKA</name>
<dbReference type="InterPro" id="IPR005135">
    <property type="entry name" value="Endo/exonuclease/phosphatase"/>
</dbReference>
<dbReference type="GO" id="GO:0003824">
    <property type="term" value="F:catalytic activity"/>
    <property type="evidence" value="ECO:0007669"/>
    <property type="project" value="InterPro"/>
</dbReference>
<dbReference type="InterPro" id="IPR036691">
    <property type="entry name" value="Endo/exonu/phosph_ase_sf"/>
</dbReference>
<evidence type="ECO:0000259" key="2">
    <source>
        <dbReference type="Pfam" id="PF14529"/>
    </source>
</evidence>
<protein>
    <recommendedName>
        <fullName evidence="2">Endonuclease/exonuclease/phosphatase domain-containing protein</fullName>
    </recommendedName>
</protein>
<feature type="compositionally biased region" description="Basic and acidic residues" evidence="1">
    <location>
        <begin position="142"/>
        <end position="161"/>
    </location>
</feature>